<evidence type="ECO:0000313" key="5">
    <source>
        <dbReference type="Proteomes" id="UP000499080"/>
    </source>
</evidence>
<gene>
    <name evidence="4" type="ORF">AVEN_170194_1</name>
</gene>
<feature type="domain" description="Transposase Tc1-like" evidence="3">
    <location>
        <begin position="60"/>
        <end position="127"/>
    </location>
</feature>
<dbReference type="GO" id="GO:0015074">
    <property type="term" value="P:DNA integration"/>
    <property type="evidence" value="ECO:0007669"/>
    <property type="project" value="InterPro"/>
</dbReference>
<dbReference type="InterPro" id="IPR009057">
    <property type="entry name" value="Homeodomain-like_sf"/>
</dbReference>
<dbReference type="InterPro" id="IPR002492">
    <property type="entry name" value="Transposase_Tc1-like"/>
</dbReference>
<dbReference type="OrthoDB" id="6425807at2759"/>
<dbReference type="Gene3D" id="3.30.420.10">
    <property type="entry name" value="Ribonuclease H-like superfamily/Ribonuclease H"/>
    <property type="match status" value="1"/>
</dbReference>
<proteinExistence type="predicted"/>
<sequence length="289" mass="33762">MRWRALGMMLQAVARQSAASRELNMNRSVIHRLWNYYQGYQYACGRRGSARRRITTTADDRYLLQCARRRRTLTARQLASQLSAAAGKPISFRRLHEGGLFARRHVVCVYLSPAHVRAPLHWAREHRSWTPEQWGHVLFTDESRFNTQNDSRRAMIWREPGTRYWEPNIVERDNYRGGGLLVWAGLATNGRTVLYVFAGGSFTAVRYRDEILHPLVWPFIAYPPHRVRLVRSYLESETIPKMAWPARSPDLNPIEHVWDMLGKRIAGRQARSTSSNKPYYKNGHYCHNK</sequence>
<organism evidence="4 5">
    <name type="scientific">Araneus ventricosus</name>
    <name type="common">Orbweaver spider</name>
    <name type="synonym">Epeira ventricosa</name>
    <dbReference type="NCBI Taxonomy" id="182803"/>
    <lineage>
        <taxon>Eukaryota</taxon>
        <taxon>Metazoa</taxon>
        <taxon>Ecdysozoa</taxon>
        <taxon>Arthropoda</taxon>
        <taxon>Chelicerata</taxon>
        <taxon>Arachnida</taxon>
        <taxon>Araneae</taxon>
        <taxon>Araneomorphae</taxon>
        <taxon>Entelegynae</taxon>
        <taxon>Araneoidea</taxon>
        <taxon>Araneidae</taxon>
        <taxon>Araneus</taxon>
    </lineage>
</organism>
<evidence type="ECO:0000259" key="3">
    <source>
        <dbReference type="Pfam" id="PF01498"/>
    </source>
</evidence>
<dbReference type="Pfam" id="PF01498">
    <property type="entry name" value="HTH_Tnp_Tc3_2"/>
    <property type="match status" value="1"/>
</dbReference>
<dbReference type="AlphaFoldDB" id="A0A4Y2B3D7"/>
<accession>A0A4Y2B3D7</accession>
<comment type="caution">
    <text evidence="4">The sequence shown here is derived from an EMBL/GenBank/DDBJ whole genome shotgun (WGS) entry which is preliminary data.</text>
</comment>
<feature type="region of interest" description="Disordered" evidence="2">
    <location>
        <begin position="268"/>
        <end position="289"/>
    </location>
</feature>
<protein>
    <recommendedName>
        <fullName evidence="3">Transposase Tc1-like domain-containing protein</fullName>
    </recommendedName>
</protein>
<dbReference type="PANTHER" id="PTHR23022">
    <property type="entry name" value="TRANSPOSABLE ELEMENT-RELATED"/>
    <property type="match status" value="1"/>
</dbReference>
<evidence type="ECO:0000256" key="2">
    <source>
        <dbReference type="SAM" id="MobiDB-lite"/>
    </source>
</evidence>
<dbReference type="GO" id="GO:0005634">
    <property type="term" value="C:nucleus"/>
    <property type="evidence" value="ECO:0007669"/>
    <property type="project" value="UniProtKB-SubCell"/>
</dbReference>
<dbReference type="EMBL" id="BGPR01082106">
    <property type="protein sequence ID" value="GBL85806.1"/>
    <property type="molecule type" value="Genomic_DNA"/>
</dbReference>
<keyword evidence="5" id="KW-1185">Reference proteome</keyword>
<evidence type="ECO:0000256" key="1">
    <source>
        <dbReference type="ARBA" id="ARBA00004123"/>
    </source>
</evidence>
<dbReference type="GO" id="GO:0006313">
    <property type="term" value="P:DNA transposition"/>
    <property type="evidence" value="ECO:0007669"/>
    <property type="project" value="InterPro"/>
</dbReference>
<comment type="subcellular location">
    <subcellularLocation>
        <location evidence="1">Nucleus</location>
    </subcellularLocation>
</comment>
<reference evidence="4 5" key="1">
    <citation type="journal article" date="2019" name="Sci. Rep.">
        <title>Orb-weaving spider Araneus ventricosus genome elucidates the spidroin gene catalogue.</title>
        <authorList>
            <person name="Kono N."/>
            <person name="Nakamura H."/>
            <person name="Ohtoshi R."/>
            <person name="Moran D.A.P."/>
            <person name="Shinohara A."/>
            <person name="Yoshida Y."/>
            <person name="Fujiwara M."/>
            <person name="Mori M."/>
            <person name="Tomita M."/>
            <person name="Arakawa K."/>
        </authorList>
    </citation>
    <scope>NUCLEOTIDE SEQUENCE [LARGE SCALE GENOMIC DNA]</scope>
</reference>
<dbReference type="SUPFAM" id="SSF46689">
    <property type="entry name" value="Homeodomain-like"/>
    <property type="match status" value="1"/>
</dbReference>
<dbReference type="PANTHER" id="PTHR23022:SF135">
    <property type="entry name" value="SI:DKEY-77F5.3"/>
    <property type="match status" value="1"/>
</dbReference>
<dbReference type="InterPro" id="IPR052338">
    <property type="entry name" value="Transposase_5"/>
</dbReference>
<name>A0A4Y2B3D7_ARAVE</name>
<evidence type="ECO:0000313" key="4">
    <source>
        <dbReference type="EMBL" id="GBL85806.1"/>
    </source>
</evidence>
<dbReference type="GO" id="GO:0003677">
    <property type="term" value="F:DNA binding"/>
    <property type="evidence" value="ECO:0007669"/>
    <property type="project" value="InterPro"/>
</dbReference>
<dbReference type="InterPro" id="IPR036397">
    <property type="entry name" value="RNaseH_sf"/>
</dbReference>
<dbReference type="Proteomes" id="UP000499080">
    <property type="component" value="Unassembled WGS sequence"/>
</dbReference>